<evidence type="ECO:0008006" key="4">
    <source>
        <dbReference type="Google" id="ProtNLM"/>
    </source>
</evidence>
<dbReference type="RefSeq" id="WP_399615301.1">
    <property type="nucleotide sequence ID" value="NZ_JBITYT010000006.1"/>
</dbReference>
<dbReference type="EMBL" id="JBITYT010000006">
    <property type="protein sequence ID" value="MFI9120955.1"/>
    <property type="molecule type" value="Genomic_DNA"/>
</dbReference>
<evidence type="ECO:0000256" key="1">
    <source>
        <dbReference type="SAM" id="MobiDB-lite"/>
    </source>
</evidence>
<evidence type="ECO:0000313" key="2">
    <source>
        <dbReference type="EMBL" id="MFI9120955.1"/>
    </source>
</evidence>
<organism evidence="2 3">
    <name type="scientific">Streptomyces bikiniensis</name>
    <dbReference type="NCBI Taxonomy" id="1896"/>
    <lineage>
        <taxon>Bacteria</taxon>
        <taxon>Bacillati</taxon>
        <taxon>Actinomycetota</taxon>
        <taxon>Actinomycetes</taxon>
        <taxon>Kitasatosporales</taxon>
        <taxon>Streptomycetaceae</taxon>
        <taxon>Streptomyces</taxon>
    </lineage>
</organism>
<name>A0ABW8CTP6_STRBI</name>
<sequence>MSGTENGRRRRTLLAASVAAGVLLAGGGGVYLATAASGDGADGASRSAGAAGAPSPLRLGSDGGTDGGAGIAPGEPDPGGGPRGTVYKAKGPLPQGPSSAAVHRPEGLVTSAEVTRLADALGLSGRPVLAGDVWSIAPEKDGSGPRLDVARKAPGNWTYSWYEGGPVGDTCLKGKACPPPGGTKPSRGGSPVGEAAARAAAAPVLKALGQDDAKVTAGQVMNGSVRVVNADPVVGGLPTYGWSTGLHVEPDGRISGGSGMLKEPAGGAAYPVVGAAKALEELNEDSKGTGPIGIGGCATPVPHGERPGAEAPGAGVPGSGKPGTADVPSAGKPGTDGPGAGTADVPGAGKPTGEPVPPCQPSADRTAPPVEVPVTGAVFGLAAQDVDGERLLVPAWLFTADPVDAAPHTVVRTAVEERYLAPPVTAPPPSSEEGTAPARQVQSYRTGDDGRTLTVAFWGGVCSTYEVRAEQTPERVALRIEESTPDPDRMCVAMAVEVVKTVTLDAPLGSRPVVDAASGEAVPRR</sequence>
<reference evidence="2 3" key="1">
    <citation type="submission" date="2024-10" db="EMBL/GenBank/DDBJ databases">
        <title>The Natural Products Discovery Center: Release of the First 8490 Sequenced Strains for Exploring Actinobacteria Biosynthetic Diversity.</title>
        <authorList>
            <person name="Kalkreuter E."/>
            <person name="Kautsar S.A."/>
            <person name="Yang D."/>
            <person name="Bader C.D."/>
            <person name="Teijaro C.N."/>
            <person name="Fluegel L."/>
            <person name="Davis C.M."/>
            <person name="Simpson J.R."/>
            <person name="Lauterbach L."/>
            <person name="Steele A.D."/>
            <person name="Gui C."/>
            <person name="Meng S."/>
            <person name="Li G."/>
            <person name="Viehrig K."/>
            <person name="Ye F."/>
            <person name="Su P."/>
            <person name="Kiefer A.F."/>
            <person name="Nichols A."/>
            <person name="Cepeda A.J."/>
            <person name="Yan W."/>
            <person name="Fan B."/>
            <person name="Jiang Y."/>
            <person name="Adhikari A."/>
            <person name="Zheng C.-J."/>
            <person name="Schuster L."/>
            <person name="Cowan T.M."/>
            <person name="Smanski M.J."/>
            <person name="Chevrette M.G."/>
            <person name="De Carvalho L.P.S."/>
            <person name="Shen B."/>
        </authorList>
    </citation>
    <scope>NUCLEOTIDE SEQUENCE [LARGE SCALE GENOMIC DNA]</scope>
    <source>
        <strain evidence="2 3">NPDC053346</strain>
    </source>
</reference>
<gene>
    <name evidence="2" type="ORF">ACIGW0_16375</name>
</gene>
<feature type="compositionally biased region" description="Gly residues" evidence="1">
    <location>
        <begin position="61"/>
        <end position="83"/>
    </location>
</feature>
<comment type="caution">
    <text evidence="2">The sequence shown here is derived from an EMBL/GenBank/DDBJ whole genome shotgun (WGS) entry which is preliminary data.</text>
</comment>
<feature type="compositionally biased region" description="Low complexity" evidence="1">
    <location>
        <begin position="39"/>
        <end position="60"/>
    </location>
</feature>
<feature type="region of interest" description="Disordered" evidence="1">
    <location>
        <begin position="285"/>
        <end position="370"/>
    </location>
</feature>
<keyword evidence="3" id="KW-1185">Reference proteome</keyword>
<dbReference type="Proteomes" id="UP001614391">
    <property type="component" value="Unassembled WGS sequence"/>
</dbReference>
<dbReference type="PROSITE" id="PS51318">
    <property type="entry name" value="TAT"/>
    <property type="match status" value="1"/>
</dbReference>
<feature type="region of interest" description="Disordered" evidence="1">
    <location>
        <begin position="39"/>
        <end position="103"/>
    </location>
</feature>
<evidence type="ECO:0000313" key="3">
    <source>
        <dbReference type="Proteomes" id="UP001614391"/>
    </source>
</evidence>
<protein>
    <recommendedName>
        <fullName evidence="4">Large membrane protein</fullName>
    </recommendedName>
</protein>
<accession>A0ABW8CTP6</accession>
<dbReference type="InterPro" id="IPR006311">
    <property type="entry name" value="TAT_signal"/>
</dbReference>
<proteinExistence type="predicted"/>
<feature type="region of interest" description="Disordered" evidence="1">
    <location>
        <begin position="423"/>
        <end position="446"/>
    </location>
</feature>